<evidence type="ECO:0008006" key="3">
    <source>
        <dbReference type="Google" id="ProtNLM"/>
    </source>
</evidence>
<sequence length="175" mass="21231">MQKCIAKSCEDLCEGSFCHYHDEVLCKHILKNGKRCAQSRRFGQQYNNMCGIHWKLYPLSESEMQQHQREHEENLKKEEEELQEKIKKIWDESAERMKRSREEHEERMKRQREEFQGRREEFAKAKKKKPNSVLEAEGIFSNDDFKKWARNHHPDKGGDTKLFQEVSFLVRQKMW</sequence>
<name>A0A6C0KUV0_9ZZZZ</name>
<feature type="compositionally biased region" description="Basic and acidic residues" evidence="1">
    <location>
        <begin position="94"/>
        <end position="124"/>
    </location>
</feature>
<feature type="region of interest" description="Disordered" evidence="1">
    <location>
        <begin position="94"/>
        <end position="136"/>
    </location>
</feature>
<dbReference type="SUPFAM" id="SSF47162">
    <property type="entry name" value="Apolipoprotein"/>
    <property type="match status" value="1"/>
</dbReference>
<protein>
    <recommendedName>
        <fullName evidence="3">J domain-containing protein</fullName>
    </recommendedName>
</protein>
<dbReference type="InterPro" id="IPR036869">
    <property type="entry name" value="J_dom_sf"/>
</dbReference>
<evidence type="ECO:0000313" key="2">
    <source>
        <dbReference type="EMBL" id="QHU20244.1"/>
    </source>
</evidence>
<dbReference type="EMBL" id="MN740964">
    <property type="protein sequence ID" value="QHU20244.1"/>
    <property type="molecule type" value="Genomic_DNA"/>
</dbReference>
<evidence type="ECO:0000256" key="1">
    <source>
        <dbReference type="SAM" id="MobiDB-lite"/>
    </source>
</evidence>
<organism evidence="2">
    <name type="scientific">viral metagenome</name>
    <dbReference type="NCBI Taxonomy" id="1070528"/>
    <lineage>
        <taxon>unclassified sequences</taxon>
        <taxon>metagenomes</taxon>
        <taxon>organismal metagenomes</taxon>
    </lineage>
</organism>
<dbReference type="SUPFAM" id="SSF46565">
    <property type="entry name" value="Chaperone J-domain"/>
    <property type="match status" value="1"/>
</dbReference>
<dbReference type="AlphaFoldDB" id="A0A6C0KUV0"/>
<reference evidence="2" key="1">
    <citation type="journal article" date="2020" name="Nature">
        <title>Giant virus diversity and host interactions through global metagenomics.</title>
        <authorList>
            <person name="Schulz F."/>
            <person name="Roux S."/>
            <person name="Paez-Espino D."/>
            <person name="Jungbluth S."/>
            <person name="Walsh D.A."/>
            <person name="Denef V.J."/>
            <person name="McMahon K.D."/>
            <person name="Konstantinidis K.T."/>
            <person name="Eloe-Fadrosh E.A."/>
            <person name="Kyrpides N.C."/>
            <person name="Woyke T."/>
        </authorList>
    </citation>
    <scope>NUCLEOTIDE SEQUENCE</scope>
    <source>
        <strain evidence="2">GVMAG-S-3300013014-136</strain>
    </source>
</reference>
<proteinExistence type="predicted"/>
<accession>A0A6C0KUV0</accession>